<dbReference type="EMBL" id="BMFW01000021">
    <property type="protein sequence ID" value="GGH99373.1"/>
    <property type="molecule type" value="Genomic_DNA"/>
</dbReference>
<keyword evidence="2" id="KW-1185">Reference proteome</keyword>
<comment type="caution">
    <text evidence="1">The sequence shown here is derived from an EMBL/GenBank/DDBJ whole genome shotgun (WGS) entry which is preliminary data.</text>
</comment>
<evidence type="ECO:0008006" key="3">
    <source>
        <dbReference type="Google" id="ProtNLM"/>
    </source>
</evidence>
<evidence type="ECO:0000313" key="2">
    <source>
        <dbReference type="Proteomes" id="UP000643279"/>
    </source>
</evidence>
<protein>
    <recommendedName>
        <fullName evidence="3">Antitoxin Xre/MbcA/ParS-like toxin-binding domain-containing protein</fullName>
    </recommendedName>
</protein>
<reference evidence="2" key="1">
    <citation type="journal article" date="2019" name="Int. J. Syst. Evol. Microbiol.">
        <title>The Global Catalogue of Microorganisms (GCM) 10K type strain sequencing project: providing services to taxonomists for standard genome sequencing and annotation.</title>
        <authorList>
            <consortium name="The Broad Institute Genomics Platform"/>
            <consortium name="The Broad Institute Genome Sequencing Center for Infectious Disease"/>
            <person name="Wu L."/>
            <person name="Ma J."/>
        </authorList>
    </citation>
    <scope>NUCLEOTIDE SEQUENCE [LARGE SCALE GENOMIC DNA]</scope>
    <source>
        <strain evidence="2">CGMCC 1.12778</strain>
    </source>
</reference>
<gene>
    <name evidence="1" type="ORF">GCM10007170_34060</name>
</gene>
<evidence type="ECO:0000313" key="1">
    <source>
        <dbReference type="EMBL" id="GGH99373.1"/>
    </source>
</evidence>
<dbReference type="RefSeq" id="WP_188572752.1">
    <property type="nucleotide sequence ID" value="NZ_BMFW01000021.1"/>
</dbReference>
<proteinExistence type="predicted"/>
<accession>A0ABQ2AYE3</accession>
<name>A0ABQ2AYE3_9MICC</name>
<organism evidence="1 2">
    <name type="scientific">Arthrobacter liuii</name>
    <dbReference type="NCBI Taxonomy" id="1476996"/>
    <lineage>
        <taxon>Bacteria</taxon>
        <taxon>Bacillati</taxon>
        <taxon>Actinomycetota</taxon>
        <taxon>Actinomycetes</taxon>
        <taxon>Micrococcales</taxon>
        <taxon>Micrococcaceae</taxon>
        <taxon>Arthrobacter</taxon>
    </lineage>
</organism>
<dbReference type="Proteomes" id="UP000643279">
    <property type="component" value="Unassembled WGS sequence"/>
</dbReference>
<sequence length="124" mass="14180">MPAHPIPAQAWDNIRAEFTLPSLDQVRRRLSELMEDPEPIMRQLVRVFIGEGTYCPGFQFLPGGQLQPVVTALFQRAMELKVPHNYFTIWMATPSRALAGTRPVDQLEKDSAPLLRALESHRWD</sequence>